<accession>A0A2T1ESH4</accession>
<dbReference type="AlphaFoldDB" id="A0A2T1ESH4"/>
<dbReference type="Pfam" id="PF04151">
    <property type="entry name" value="PPC"/>
    <property type="match status" value="1"/>
</dbReference>
<dbReference type="InterPro" id="IPR000209">
    <property type="entry name" value="Peptidase_S8/S53_dom"/>
</dbReference>
<dbReference type="PANTHER" id="PTHR43399">
    <property type="entry name" value="SUBTILISIN-RELATED"/>
    <property type="match status" value="1"/>
</dbReference>
<dbReference type="InterPro" id="IPR023828">
    <property type="entry name" value="Peptidase_S8_Ser-AS"/>
</dbReference>
<sequence>MLSDDFETIRSLASGLAFDPIATTGIMPTNAFDDPLRNQATAFSRSGQGYRAPTNDAEPFVAYALTAAQHGLGESPDRPLAATDSHSRGSDESNTGSGWMPLVHAALERRSLAVGTYDVQVEDNESGISSTLSVLPTAVSTIATGHTPTDAFSLGVVSSPQTTSGFVGSITADNYYRLTLSATSSLNVALSNLTADADLQLIQDTNQSGIVDPGEVVGSSSNPGSQSESIVIGLAAGTYFINVHQYSGDTNYTLQTQATPIPIPVGYDTSYGYGLVDVGQAITILTGQNIPSPSLPSTNAWDLDLVDAPAVWAKGYTGQGIVVAVVDTGVDTNHSDLIDNLWTNAGEIPGNGIDDDKNGFVDDVHGWDFVDRDNMPTDSNGHGTHVAGTIAAEQNSFGITGVAYNAKIMPVRVLRDSGGSDKDVAAGIRYAVDNQARIINLSLGGSASSVIASAVQYANQKGALVVMAAGNDGGNQPTAPANLANQWGIAVGAIDRNQKLAAFSDRAGAVPLNYVVAPGVNILSTAPNNTYQSLSGTSMATPHVSGVAALVLSANPTLNPAQLTNLLIANASVQGLTV</sequence>
<dbReference type="InterPro" id="IPR051048">
    <property type="entry name" value="Peptidase_S8/S53_subtilisin"/>
</dbReference>
<dbReference type="GO" id="GO:0006508">
    <property type="term" value="P:proteolysis"/>
    <property type="evidence" value="ECO:0007669"/>
    <property type="project" value="UniProtKB-KW"/>
</dbReference>
<dbReference type="Gene3D" id="2.60.120.380">
    <property type="match status" value="1"/>
</dbReference>
<keyword evidence="3 5" id="KW-0378">Hydrolase</keyword>
<evidence type="ECO:0000259" key="8">
    <source>
        <dbReference type="Pfam" id="PF00082"/>
    </source>
</evidence>
<evidence type="ECO:0000256" key="2">
    <source>
        <dbReference type="ARBA" id="ARBA00022670"/>
    </source>
</evidence>
<evidence type="ECO:0000256" key="4">
    <source>
        <dbReference type="ARBA" id="ARBA00022825"/>
    </source>
</evidence>
<keyword evidence="2 5" id="KW-0645">Protease</keyword>
<evidence type="ECO:0000256" key="3">
    <source>
        <dbReference type="ARBA" id="ARBA00022801"/>
    </source>
</evidence>
<feature type="active site" description="Charge relay system" evidence="5">
    <location>
        <position position="538"/>
    </location>
</feature>
<reference evidence="10 11" key="2">
    <citation type="submission" date="2018-03" db="EMBL/GenBank/DDBJ databases">
        <title>The ancient ancestry and fast evolution of plastids.</title>
        <authorList>
            <person name="Moore K.R."/>
            <person name="Magnabosco C."/>
            <person name="Momper L."/>
            <person name="Gold D.A."/>
            <person name="Bosak T."/>
            <person name="Fournier G.P."/>
        </authorList>
    </citation>
    <scope>NUCLEOTIDE SEQUENCE [LARGE SCALE GENOMIC DNA]</scope>
    <source>
        <strain evidence="10 11">ULC18</strain>
    </source>
</reference>
<dbReference type="SUPFAM" id="SSF52743">
    <property type="entry name" value="Subtilisin-like"/>
    <property type="match status" value="1"/>
</dbReference>
<comment type="similarity">
    <text evidence="1 5 6">Belongs to the peptidase S8 family.</text>
</comment>
<comment type="caution">
    <text evidence="10">The sequence shown here is derived from an EMBL/GenBank/DDBJ whole genome shotgun (WGS) entry which is preliminary data.</text>
</comment>
<dbReference type="RefSeq" id="WP_106254310.1">
    <property type="nucleotide sequence ID" value="NZ_CAWNSW010000016.1"/>
</dbReference>
<feature type="domain" description="Peptidase S8/S53" evidence="8">
    <location>
        <begin position="318"/>
        <end position="571"/>
    </location>
</feature>
<feature type="active site" description="Charge relay system" evidence="5">
    <location>
        <position position="382"/>
    </location>
</feature>
<keyword evidence="4 5" id="KW-0720">Serine protease</keyword>
<dbReference type="PROSITE" id="PS00138">
    <property type="entry name" value="SUBTILASE_SER"/>
    <property type="match status" value="1"/>
</dbReference>
<feature type="domain" description="Peptidase C-terminal archaeal/bacterial" evidence="9">
    <location>
        <begin position="174"/>
        <end position="244"/>
    </location>
</feature>
<feature type="active site" description="Charge relay system" evidence="5">
    <location>
        <position position="327"/>
    </location>
</feature>
<evidence type="ECO:0000313" key="11">
    <source>
        <dbReference type="Proteomes" id="UP000239576"/>
    </source>
</evidence>
<name>A0A2T1ESH4_9CYAN</name>
<dbReference type="PROSITE" id="PS51892">
    <property type="entry name" value="SUBTILASE"/>
    <property type="match status" value="1"/>
</dbReference>
<dbReference type="PANTHER" id="PTHR43399:SF4">
    <property type="entry name" value="CELL WALL-ASSOCIATED PROTEASE"/>
    <property type="match status" value="1"/>
</dbReference>
<dbReference type="InterPro" id="IPR007280">
    <property type="entry name" value="Peptidase_C_arc/bac"/>
</dbReference>
<evidence type="ECO:0000256" key="7">
    <source>
        <dbReference type="SAM" id="MobiDB-lite"/>
    </source>
</evidence>
<dbReference type="Proteomes" id="UP000239576">
    <property type="component" value="Unassembled WGS sequence"/>
</dbReference>
<dbReference type="InterPro" id="IPR034204">
    <property type="entry name" value="PfSUB1-like_cat_dom"/>
</dbReference>
<dbReference type="PRINTS" id="PR00723">
    <property type="entry name" value="SUBTILISIN"/>
</dbReference>
<gene>
    <name evidence="10" type="ORF">C7B82_00235</name>
</gene>
<dbReference type="PROSITE" id="PS00137">
    <property type="entry name" value="SUBTILASE_HIS"/>
    <property type="match status" value="1"/>
</dbReference>
<dbReference type="InterPro" id="IPR015500">
    <property type="entry name" value="Peptidase_S8_subtilisin-rel"/>
</dbReference>
<dbReference type="SUPFAM" id="SSF89260">
    <property type="entry name" value="Collagen-binding domain"/>
    <property type="match status" value="1"/>
</dbReference>
<dbReference type="EMBL" id="PVWK01000004">
    <property type="protein sequence ID" value="PSB35685.1"/>
    <property type="molecule type" value="Genomic_DNA"/>
</dbReference>
<dbReference type="InterPro" id="IPR036852">
    <property type="entry name" value="Peptidase_S8/S53_dom_sf"/>
</dbReference>
<proteinExistence type="inferred from homology"/>
<keyword evidence="11" id="KW-1185">Reference proteome</keyword>
<organism evidence="10 11">
    <name type="scientific">Stenomitos frigidus ULC18</name>
    <dbReference type="NCBI Taxonomy" id="2107698"/>
    <lineage>
        <taxon>Bacteria</taxon>
        <taxon>Bacillati</taxon>
        <taxon>Cyanobacteriota</taxon>
        <taxon>Cyanophyceae</taxon>
        <taxon>Leptolyngbyales</taxon>
        <taxon>Leptolyngbyaceae</taxon>
        <taxon>Stenomitos</taxon>
    </lineage>
</organism>
<dbReference type="InterPro" id="IPR022398">
    <property type="entry name" value="Peptidase_S8_His-AS"/>
</dbReference>
<evidence type="ECO:0000259" key="9">
    <source>
        <dbReference type="Pfam" id="PF04151"/>
    </source>
</evidence>
<dbReference type="CDD" id="cd07473">
    <property type="entry name" value="Peptidases_S8_Subtilisin_like"/>
    <property type="match status" value="1"/>
</dbReference>
<feature type="region of interest" description="Disordered" evidence="7">
    <location>
        <begin position="72"/>
        <end position="99"/>
    </location>
</feature>
<evidence type="ECO:0000256" key="1">
    <source>
        <dbReference type="ARBA" id="ARBA00011073"/>
    </source>
</evidence>
<evidence type="ECO:0000313" key="10">
    <source>
        <dbReference type="EMBL" id="PSB35685.1"/>
    </source>
</evidence>
<dbReference type="Gene3D" id="3.40.50.200">
    <property type="entry name" value="Peptidase S8/S53 domain"/>
    <property type="match status" value="1"/>
</dbReference>
<evidence type="ECO:0000256" key="6">
    <source>
        <dbReference type="RuleBase" id="RU003355"/>
    </source>
</evidence>
<dbReference type="PROSITE" id="PS00136">
    <property type="entry name" value="SUBTILASE_ASP"/>
    <property type="match status" value="1"/>
</dbReference>
<dbReference type="InterPro" id="IPR023827">
    <property type="entry name" value="Peptidase_S8_Asp-AS"/>
</dbReference>
<evidence type="ECO:0000256" key="5">
    <source>
        <dbReference type="PROSITE-ProRule" id="PRU01240"/>
    </source>
</evidence>
<reference evidence="11" key="1">
    <citation type="submission" date="2018-02" db="EMBL/GenBank/DDBJ databases">
        <authorList>
            <person name="Moore K."/>
            <person name="Momper L."/>
        </authorList>
    </citation>
    <scope>NUCLEOTIDE SEQUENCE [LARGE SCALE GENOMIC DNA]</scope>
    <source>
        <strain evidence="11">ULC18</strain>
    </source>
</reference>
<protein>
    <submittedName>
        <fullName evidence="10">Peptidase S8</fullName>
    </submittedName>
</protein>
<dbReference type="Pfam" id="PF00082">
    <property type="entry name" value="Peptidase_S8"/>
    <property type="match status" value="1"/>
</dbReference>
<dbReference type="GO" id="GO:0004252">
    <property type="term" value="F:serine-type endopeptidase activity"/>
    <property type="evidence" value="ECO:0007669"/>
    <property type="project" value="UniProtKB-UniRule"/>
</dbReference>